<dbReference type="PANTHER" id="PTHR12000:SF42">
    <property type="entry name" value="LEGUMAIN"/>
    <property type="match status" value="1"/>
</dbReference>
<reference evidence="4 5" key="1">
    <citation type="journal article" date="2023" name="Arcadia Sci">
        <title>De novo assembly of a long-read Amblyomma americanum tick genome.</title>
        <authorList>
            <person name="Chou S."/>
            <person name="Poskanzer K.E."/>
            <person name="Rollins M."/>
            <person name="Thuy-Boun P.S."/>
        </authorList>
    </citation>
    <scope>NUCLEOTIDE SEQUENCE [LARGE SCALE GENOMIC DNA]</scope>
    <source>
        <strain evidence="4">F_SG_1</strain>
        <tissue evidence="4">Salivary glands</tissue>
    </source>
</reference>
<dbReference type="EMBL" id="JARKHS020027689">
    <property type="protein sequence ID" value="KAK8765121.1"/>
    <property type="molecule type" value="Genomic_DNA"/>
</dbReference>
<dbReference type="PIRSF" id="PIRSF019663">
    <property type="entry name" value="Legumain"/>
    <property type="match status" value="1"/>
</dbReference>
<keyword evidence="5" id="KW-1185">Reference proteome</keyword>
<dbReference type="InterPro" id="IPR048501">
    <property type="entry name" value="Legum_prodom"/>
</dbReference>
<dbReference type="CDD" id="cd21115">
    <property type="entry name" value="legumain_C"/>
    <property type="match status" value="1"/>
</dbReference>
<gene>
    <name evidence="4" type="ORF">V5799_032271</name>
</gene>
<dbReference type="InterPro" id="IPR001096">
    <property type="entry name" value="Peptidase_C13"/>
</dbReference>
<dbReference type="Gene3D" id="3.40.50.1460">
    <property type="match status" value="1"/>
</dbReference>
<evidence type="ECO:0000313" key="4">
    <source>
        <dbReference type="EMBL" id="KAK8765121.1"/>
    </source>
</evidence>
<dbReference type="PRINTS" id="PR00776">
    <property type="entry name" value="HEMOGLOBNASE"/>
</dbReference>
<feature type="active site" evidence="2">
    <location>
        <position position="70"/>
    </location>
</feature>
<proteinExistence type="inferred from homology"/>
<evidence type="ECO:0000259" key="3">
    <source>
        <dbReference type="Pfam" id="PF20985"/>
    </source>
</evidence>
<evidence type="ECO:0000313" key="5">
    <source>
        <dbReference type="Proteomes" id="UP001321473"/>
    </source>
</evidence>
<dbReference type="InterPro" id="IPR046427">
    <property type="entry name" value="Legumain_prodom_sf"/>
</dbReference>
<dbReference type="Proteomes" id="UP001321473">
    <property type="component" value="Unassembled WGS sequence"/>
</dbReference>
<comment type="caution">
    <text evidence="4">The sequence shown here is derived from an EMBL/GenBank/DDBJ whole genome shotgun (WGS) entry which is preliminary data.</text>
</comment>
<dbReference type="Pfam" id="PF01650">
    <property type="entry name" value="Peptidase_C13"/>
    <property type="match status" value="1"/>
</dbReference>
<dbReference type="Gene3D" id="1.10.132.130">
    <property type="match status" value="1"/>
</dbReference>
<dbReference type="PANTHER" id="PTHR12000">
    <property type="entry name" value="HEMOGLOBINASE FAMILY MEMBER"/>
    <property type="match status" value="1"/>
</dbReference>
<evidence type="ECO:0000256" key="1">
    <source>
        <dbReference type="ARBA" id="ARBA00009941"/>
    </source>
</evidence>
<dbReference type="GO" id="GO:0051603">
    <property type="term" value="P:proteolysis involved in protein catabolic process"/>
    <property type="evidence" value="ECO:0007669"/>
    <property type="project" value="TreeGrafter"/>
</dbReference>
<evidence type="ECO:0000256" key="2">
    <source>
        <dbReference type="PIRSR" id="PIRSR019663-1"/>
    </source>
</evidence>
<dbReference type="Pfam" id="PF20985">
    <property type="entry name" value="Legum_prodom"/>
    <property type="match status" value="1"/>
</dbReference>
<feature type="active site" description="Nucleophile" evidence="2">
    <location>
        <position position="113"/>
    </location>
</feature>
<accession>A0AAQ4DRN1</accession>
<dbReference type="GO" id="GO:0004197">
    <property type="term" value="F:cysteine-type endopeptidase activity"/>
    <property type="evidence" value="ECO:0007669"/>
    <property type="project" value="TreeGrafter"/>
</dbReference>
<protein>
    <recommendedName>
        <fullName evidence="3">Legumain prodomain domain-containing protein</fullName>
    </recommendedName>
</protein>
<sequence>MMYDDIAEQGVVVQYHNGPNVYEGVPKNYTGGSVTSENFLQVLQGQNIGVGSAKVIASGPNDRIFVFSGHGGPGFLQFPNGRDRLFAKKFIGVIKKMHKDKKYAKMVVYVEACYAGSMFRGRHLKDLNLYATTAANASEYSYSLWPGMVKGVPLGNVYSVNWMEHSEKSNLMVTTVSDQYNEVRRKTKGSRVTQYGDSSMGKLYLSEFQGRKNPRQDTVKKGPCKPIPNWNVHIAILDEKILNAKDASVKKSLQQKRKQTLENRDFFERKIAEIATFIAAEKKDKAKSLLTSEKDVINFDCYEAALRHFEDRCFSLSANPYALHHLRVLVNACESGFQMRDITSAIDSACTHPTIRGIV</sequence>
<feature type="domain" description="Legumain prodomain" evidence="3">
    <location>
        <begin position="258"/>
        <end position="350"/>
    </location>
</feature>
<dbReference type="GO" id="GO:0005773">
    <property type="term" value="C:vacuole"/>
    <property type="evidence" value="ECO:0007669"/>
    <property type="project" value="GOC"/>
</dbReference>
<dbReference type="GO" id="GO:0006624">
    <property type="term" value="P:vacuolar protein processing"/>
    <property type="evidence" value="ECO:0007669"/>
    <property type="project" value="TreeGrafter"/>
</dbReference>
<name>A0AAQ4DRN1_AMBAM</name>
<dbReference type="AlphaFoldDB" id="A0AAQ4DRN1"/>
<dbReference type="FunFam" id="1.10.132.130:FF:000001">
    <property type="entry name" value="Vacuolar-processing enzyme beta-isozyme"/>
    <property type="match status" value="1"/>
</dbReference>
<comment type="similarity">
    <text evidence="1">Belongs to the peptidase C13 family.</text>
</comment>
<organism evidence="4 5">
    <name type="scientific">Amblyomma americanum</name>
    <name type="common">Lone star tick</name>
    <dbReference type="NCBI Taxonomy" id="6943"/>
    <lineage>
        <taxon>Eukaryota</taxon>
        <taxon>Metazoa</taxon>
        <taxon>Ecdysozoa</taxon>
        <taxon>Arthropoda</taxon>
        <taxon>Chelicerata</taxon>
        <taxon>Arachnida</taxon>
        <taxon>Acari</taxon>
        <taxon>Parasitiformes</taxon>
        <taxon>Ixodida</taxon>
        <taxon>Ixodoidea</taxon>
        <taxon>Ixodidae</taxon>
        <taxon>Amblyomminae</taxon>
        <taxon>Amblyomma</taxon>
    </lineage>
</organism>